<evidence type="ECO:0000313" key="4">
    <source>
        <dbReference type="EMBL" id="KIE58830.1"/>
    </source>
</evidence>
<sequence length="162" mass="19059">MADLLTKRSLFQPSIWDPFKELEEMRRKMASLFERPLELLSSEEIEPFELSEWRPYTDITEDDKEFLVKMDLPGVKKEEVKVSIQNNILTVSGERKIEREEKDKKKRYIRVERAYGAFSRSFELPEGVEEDKISAEFKDGVLYLHMPKGEKAQPKTVEVKVS</sequence>
<gene>
    <name evidence="5" type="primary">ibpA</name>
    <name evidence="4" type="ORF">A946_05325</name>
    <name evidence="5" type="ORF">kam1_500</name>
</gene>
<dbReference type="EMBL" id="JQNX01000003">
    <property type="protein sequence ID" value="KIE58830.1"/>
    <property type="molecule type" value="Genomic_DNA"/>
</dbReference>
<evidence type="ECO:0000256" key="2">
    <source>
        <dbReference type="RuleBase" id="RU003616"/>
    </source>
</evidence>
<proteinExistence type="inferred from homology"/>
<dbReference type="CDD" id="cd06471">
    <property type="entry name" value="ACD_LpsHSP_like"/>
    <property type="match status" value="1"/>
</dbReference>
<dbReference type="KEGG" id="mkc:kam1_500"/>
<reference evidence="5" key="2">
    <citation type="journal article" date="2019" name="BMC Genomics">
        <title>Complete genome sequence analysis of the thermoacidophilic verrucomicrobial methanotroph 'Candidatus Methylacidiphilum kamchatkense' strain Kam1 and comparison with its closest relatives.</title>
        <authorList>
            <person name="Kruse T."/>
            <person name="Ratnadevi C.M."/>
            <person name="Erikstad H.A."/>
            <person name="Birkeland N.K."/>
        </authorList>
    </citation>
    <scope>NUCLEOTIDE SEQUENCE</scope>
    <source>
        <strain evidence="5">Kam1</strain>
    </source>
</reference>
<dbReference type="Proteomes" id="UP000031594">
    <property type="component" value="Unassembled WGS sequence"/>
</dbReference>
<evidence type="ECO:0000256" key="1">
    <source>
        <dbReference type="PROSITE-ProRule" id="PRU00285"/>
    </source>
</evidence>
<dbReference type="SUPFAM" id="SSF49764">
    <property type="entry name" value="HSP20-like chaperones"/>
    <property type="match status" value="1"/>
</dbReference>
<reference evidence="4 6" key="1">
    <citation type="submission" date="2014-08" db="EMBL/GenBank/DDBJ databases">
        <title>Methylacidiphilum kamchatkense strain Kam1 draft genome sequence.</title>
        <authorList>
            <person name="Birkeland N.-K."/>
            <person name="Erikstad H.A."/>
        </authorList>
    </citation>
    <scope>NUCLEOTIDE SEQUENCE [LARGE SCALE GENOMIC DNA]</scope>
    <source>
        <strain evidence="4 6">Kam1</strain>
    </source>
</reference>
<evidence type="ECO:0000313" key="7">
    <source>
        <dbReference type="Proteomes" id="UP000315925"/>
    </source>
</evidence>
<organism evidence="5 7">
    <name type="scientific">Methylacidiphilum kamchatkense Kam1</name>
    <dbReference type="NCBI Taxonomy" id="1202785"/>
    <lineage>
        <taxon>Bacteria</taxon>
        <taxon>Pseudomonadati</taxon>
        <taxon>Verrucomicrobiota</taxon>
        <taxon>Methylacidiphilae</taxon>
        <taxon>Methylacidiphilales</taxon>
        <taxon>Methylacidiphilaceae</taxon>
        <taxon>Methylacidiphilum (ex Ratnadevi et al. 2023)</taxon>
    </lineage>
</organism>
<evidence type="ECO:0000259" key="3">
    <source>
        <dbReference type="PROSITE" id="PS01031"/>
    </source>
</evidence>
<dbReference type="InterPro" id="IPR008978">
    <property type="entry name" value="HSP20-like_chaperone"/>
</dbReference>
<accession>A0A0C1V553</accession>
<dbReference type="AlphaFoldDB" id="A0A0C1V553"/>
<dbReference type="PROSITE" id="PS01031">
    <property type="entry name" value="SHSP"/>
    <property type="match status" value="1"/>
</dbReference>
<dbReference type="RefSeq" id="WP_039721279.1">
    <property type="nucleotide sequence ID" value="NZ_CP037899.1"/>
</dbReference>
<dbReference type="STRING" id="1202785.A946_05325"/>
<dbReference type="OrthoDB" id="9792695at2"/>
<reference evidence="7" key="3">
    <citation type="submission" date="2019-03" db="EMBL/GenBank/DDBJ databases">
        <title>Complete genome of Methylacidiphilum kamchatkense Kam1.</title>
        <authorList>
            <person name="Kruse T."/>
            <person name="Murarilal Ratnadevi C."/>
            <person name="Erikstad H.-A."/>
            <person name="Birkeland N.-K."/>
        </authorList>
    </citation>
    <scope>NUCLEOTIDE SEQUENCE [LARGE SCALE GENOMIC DNA]</scope>
    <source>
        <strain evidence="7">kam1</strain>
    </source>
</reference>
<feature type="domain" description="SHSP" evidence="3">
    <location>
        <begin position="47"/>
        <end position="162"/>
    </location>
</feature>
<comment type="similarity">
    <text evidence="1 2">Belongs to the small heat shock protein (HSP20) family.</text>
</comment>
<dbReference type="EMBL" id="CP037899">
    <property type="protein sequence ID" value="QDQ41750.1"/>
    <property type="molecule type" value="Genomic_DNA"/>
</dbReference>
<dbReference type="InterPro" id="IPR031107">
    <property type="entry name" value="Small_HSP"/>
</dbReference>
<evidence type="ECO:0000313" key="5">
    <source>
        <dbReference type="EMBL" id="QDQ41750.1"/>
    </source>
</evidence>
<dbReference type="Pfam" id="PF00011">
    <property type="entry name" value="HSP20"/>
    <property type="match status" value="1"/>
</dbReference>
<dbReference type="Proteomes" id="UP000315925">
    <property type="component" value="Chromosome"/>
</dbReference>
<protein>
    <submittedName>
        <fullName evidence="5">HSP20 family protein</fullName>
    </submittedName>
    <submittedName>
        <fullName evidence="4">Heat-shock protein Hsp20</fullName>
    </submittedName>
</protein>
<name>A0A0C1V553_9BACT</name>
<dbReference type="PANTHER" id="PTHR11527">
    <property type="entry name" value="HEAT-SHOCK PROTEIN 20 FAMILY MEMBER"/>
    <property type="match status" value="1"/>
</dbReference>
<evidence type="ECO:0000313" key="6">
    <source>
        <dbReference type="Proteomes" id="UP000031594"/>
    </source>
</evidence>
<dbReference type="InterPro" id="IPR002068">
    <property type="entry name" value="A-crystallin/Hsp20_dom"/>
</dbReference>
<keyword evidence="6" id="KW-1185">Reference proteome</keyword>
<dbReference type="Gene3D" id="2.60.40.790">
    <property type="match status" value="1"/>
</dbReference>